<dbReference type="InterPro" id="IPR001563">
    <property type="entry name" value="Peptidase_S10"/>
</dbReference>
<dbReference type="Pfam" id="PF00450">
    <property type="entry name" value="Peptidase_S10"/>
    <property type="match status" value="2"/>
</dbReference>
<dbReference type="PANTHER" id="PTHR11802:SF29">
    <property type="entry name" value="SERINE CARBOXYPEPTIDASE-LIKE 19"/>
    <property type="match status" value="1"/>
</dbReference>
<dbReference type="AlphaFoldDB" id="A0A0A0L3U3"/>
<keyword evidence="2" id="KW-0472">Membrane</keyword>
<comment type="similarity">
    <text evidence="1">Belongs to the peptidase S10 family.</text>
</comment>
<dbReference type="GO" id="GO:0004185">
    <property type="term" value="F:serine-type carboxypeptidase activity"/>
    <property type="evidence" value="ECO:0007669"/>
    <property type="project" value="InterPro"/>
</dbReference>
<keyword evidence="2" id="KW-1133">Transmembrane helix</keyword>
<name>A0A0A0L3U3_CUCSA</name>
<keyword evidence="2" id="KW-0812">Transmembrane</keyword>
<dbReference type="SUPFAM" id="SSF53474">
    <property type="entry name" value="alpha/beta-Hydrolases"/>
    <property type="match status" value="1"/>
</dbReference>
<dbReference type="Proteomes" id="UP000029981">
    <property type="component" value="Chromosome 4"/>
</dbReference>
<dbReference type="PANTHER" id="PTHR11802">
    <property type="entry name" value="SERINE PROTEASE FAMILY S10 SERINE CARBOXYPEPTIDASE"/>
    <property type="match status" value="1"/>
</dbReference>
<feature type="transmembrane region" description="Helical" evidence="2">
    <location>
        <begin position="178"/>
        <end position="199"/>
    </location>
</feature>
<reference evidence="4 5" key="3">
    <citation type="journal article" date="2010" name="BMC Genomics">
        <title>Transcriptome sequencing and comparative analysis of cucumber flowers with different sex types.</title>
        <authorList>
            <person name="Guo S."/>
            <person name="Zheng Y."/>
            <person name="Joung J.G."/>
            <person name="Liu S."/>
            <person name="Zhang Z."/>
            <person name="Crasta O.R."/>
            <person name="Sobral B.W."/>
            <person name="Xu Y."/>
            <person name="Huang S."/>
            <person name="Fei Z."/>
        </authorList>
    </citation>
    <scope>NUCLEOTIDE SEQUENCE [LARGE SCALE GENOMIC DNA]</scope>
    <source>
        <strain evidence="5">cv. 9930</strain>
    </source>
</reference>
<proteinExistence type="inferred from homology"/>
<evidence type="ECO:0000256" key="2">
    <source>
        <dbReference type="SAM" id="Phobius"/>
    </source>
</evidence>
<keyword evidence="3" id="KW-0732">Signal</keyword>
<evidence type="ECO:0000313" key="4">
    <source>
        <dbReference type="EMBL" id="KGN55282.1"/>
    </source>
</evidence>
<dbReference type="GO" id="GO:0016747">
    <property type="term" value="F:acyltransferase activity, transferring groups other than amino-acyl groups"/>
    <property type="evidence" value="ECO:0000318"/>
    <property type="project" value="GO_Central"/>
</dbReference>
<dbReference type="Gene3D" id="3.40.50.1820">
    <property type="entry name" value="alpha/beta hydrolase"/>
    <property type="match status" value="1"/>
</dbReference>
<dbReference type="OMA" id="RWIIRES"/>
<evidence type="ECO:0008006" key="6">
    <source>
        <dbReference type="Google" id="ProtNLM"/>
    </source>
</evidence>
<reference evidence="4 5" key="2">
    <citation type="journal article" date="2009" name="PLoS ONE">
        <title>An integrated genetic and cytogenetic map of the cucumber genome.</title>
        <authorList>
            <person name="Ren Y."/>
            <person name="Zhang Z."/>
            <person name="Liu J."/>
            <person name="Staub J.E."/>
            <person name="Han Y."/>
            <person name="Cheng Z."/>
            <person name="Li X."/>
            <person name="Lu J."/>
            <person name="Miao H."/>
            <person name="Kang H."/>
            <person name="Xie B."/>
            <person name="Gu X."/>
            <person name="Wang X."/>
            <person name="Du Y."/>
            <person name="Jin W."/>
            <person name="Huang S."/>
        </authorList>
    </citation>
    <scope>NUCLEOTIDE SEQUENCE [LARGE SCALE GENOMIC DNA]</scope>
    <source>
        <strain evidence="5">cv. 9930</strain>
    </source>
</reference>
<evidence type="ECO:0000256" key="1">
    <source>
        <dbReference type="ARBA" id="ARBA00009431"/>
    </source>
</evidence>
<dbReference type="Gramene" id="KGN55282">
    <property type="protein sequence ID" value="KGN55282"/>
    <property type="gene ID" value="Csa_4G643610"/>
</dbReference>
<dbReference type="Gene3D" id="3.40.50.12670">
    <property type="match status" value="1"/>
</dbReference>
<feature type="signal peptide" evidence="3">
    <location>
        <begin position="1"/>
        <end position="25"/>
    </location>
</feature>
<evidence type="ECO:0000313" key="5">
    <source>
        <dbReference type="Proteomes" id="UP000029981"/>
    </source>
</evidence>
<dbReference type="GO" id="GO:0006508">
    <property type="term" value="P:proteolysis"/>
    <property type="evidence" value="ECO:0007669"/>
    <property type="project" value="InterPro"/>
</dbReference>
<reference evidence="4 5" key="4">
    <citation type="journal article" date="2011" name="BMC Genomics">
        <title>RNA-Seq improves annotation of protein-coding genes in the cucumber genome.</title>
        <authorList>
            <person name="Li Z."/>
            <person name="Zhang Z."/>
            <person name="Yan P."/>
            <person name="Huang S."/>
            <person name="Fei Z."/>
            <person name="Lin K."/>
        </authorList>
    </citation>
    <scope>NUCLEOTIDE SEQUENCE [LARGE SCALE GENOMIC DNA]</scope>
    <source>
        <strain evidence="5">cv. 9930</strain>
    </source>
</reference>
<dbReference type="GO" id="GO:0019748">
    <property type="term" value="P:secondary metabolic process"/>
    <property type="evidence" value="ECO:0000318"/>
    <property type="project" value="GO_Central"/>
</dbReference>
<evidence type="ECO:0000256" key="3">
    <source>
        <dbReference type="SAM" id="SignalP"/>
    </source>
</evidence>
<reference evidence="4 5" key="1">
    <citation type="journal article" date="2009" name="Nat. Genet.">
        <title>The genome of the cucumber, Cucumis sativus L.</title>
        <authorList>
            <person name="Huang S."/>
            <person name="Li R."/>
            <person name="Zhang Z."/>
            <person name="Li L."/>
            <person name="Gu X."/>
            <person name="Fan W."/>
            <person name="Lucas W.J."/>
            <person name="Wang X."/>
            <person name="Xie B."/>
            <person name="Ni P."/>
            <person name="Ren Y."/>
            <person name="Zhu H."/>
            <person name="Li J."/>
            <person name="Lin K."/>
            <person name="Jin W."/>
            <person name="Fei Z."/>
            <person name="Li G."/>
            <person name="Staub J."/>
            <person name="Kilian A."/>
            <person name="van der Vossen E.A."/>
            <person name="Wu Y."/>
            <person name="Guo J."/>
            <person name="He J."/>
            <person name="Jia Z."/>
            <person name="Ren Y."/>
            <person name="Tian G."/>
            <person name="Lu Y."/>
            <person name="Ruan J."/>
            <person name="Qian W."/>
            <person name="Wang M."/>
            <person name="Huang Q."/>
            <person name="Li B."/>
            <person name="Xuan Z."/>
            <person name="Cao J."/>
            <person name="Asan"/>
            <person name="Wu Z."/>
            <person name="Zhang J."/>
            <person name="Cai Q."/>
            <person name="Bai Y."/>
            <person name="Zhao B."/>
            <person name="Han Y."/>
            <person name="Li Y."/>
            <person name="Li X."/>
            <person name="Wang S."/>
            <person name="Shi Q."/>
            <person name="Liu S."/>
            <person name="Cho W.K."/>
            <person name="Kim J.Y."/>
            <person name="Xu Y."/>
            <person name="Heller-Uszynska K."/>
            <person name="Miao H."/>
            <person name="Cheng Z."/>
            <person name="Zhang S."/>
            <person name="Wu J."/>
            <person name="Yang Y."/>
            <person name="Kang H."/>
            <person name="Li M."/>
            <person name="Liang H."/>
            <person name="Ren X."/>
            <person name="Shi Z."/>
            <person name="Wen M."/>
            <person name="Jian M."/>
            <person name="Yang H."/>
            <person name="Zhang G."/>
            <person name="Yang Z."/>
            <person name="Chen R."/>
            <person name="Liu S."/>
            <person name="Li J."/>
            <person name="Ma L."/>
            <person name="Liu H."/>
            <person name="Zhou Y."/>
            <person name="Zhao J."/>
            <person name="Fang X."/>
            <person name="Li G."/>
            <person name="Fang L."/>
            <person name="Li Y."/>
            <person name="Liu D."/>
            <person name="Zheng H."/>
            <person name="Zhang Y."/>
            <person name="Qin N."/>
            <person name="Li Z."/>
            <person name="Yang G."/>
            <person name="Yang S."/>
            <person name="Bolund L."/>
            <person name="Kristiansen K."/>
            <person name="Zheng H."/>
            <person name="Li S."/>
            <person name="Zhang X."/>
            <person name="Yang H."/>
            <person name="Wang J."/>
            <person name="Sun R."/>
            <person name="Zhang B."/>
            <person name="Jiang S."/>
            <person name="Wang J."/>
            <person name="Du Y."/>
            <person name="Li S."/>
        </authorList>
    </citation>
    <scope>NUCLEOTIDE SEQUENCE [LARGE SCALE GENOMIC DNA]</scope>
    <source>
        <strain evidence="5">cv. 9930</strain>
    </source>
</reference>
<feature type="chain" id="PRO_5001965807" description="Serine carboxypeptidase" evidence="3">
    <location>
        <begin position="26"/>
        <end position="425"/>
    </location>
</feature>
<keyword evidence="5" id="KW-1185">Reference proteome</keyword>
<protein>
    <recommendedName>
        <fullName evidence="6">Serine carboxypeptidase</fullName>
    </recommendedName>
</protein>
<accession>A0A0A0L3U3</accession>
<dbReference type="EMBL" id="CM002925">
    <property type="protein sequence ID" value="KGN55282.1"/>
    <property type="molecule type" value="Genomic_DNA"/>
</dbReference>
<dbReference type="FunFam" id="3.40.50.12670:FF:000002">
    <property type="entry name" value="Carboxypeptidase"/>
    <property type="match status" value="1"/>
</dbReference>
<sequence>MVISFRLSLSILLLLLLHALFSADANSHWTVNSLPGFSGELPFSLETGYVGVGDWEEFQLFYYFIKSYSNPKTDPLVLWLTGGPGCSALSGLAFESGPINFEGEVKEGSVPEVVINPYSWTQIYLLAPVFRMLKLPKIINQEIANKFNIVFNFWKRCNTFFFFLLFLIVSNKKFISNLFYIAGNSYAGMIVPIVALTILEGTYKHIFSSINFESLETSCQGEYVNIDPNNVECLKHYDTYRKCTSGVGIGCILWPTCPSLKEPGKMSNRRSLNSISVNRKCRQYDAILAYRWANHDQVQKALHIHEGSIEEWIRCRKNEYYNYELTSVFSYHVNLSSKGYRSLIYSGDHDMQVSHMETRAWIKALNYSIVDDWRPWFMEDEVGGYTRSFANNMAFVTVKGGGHTPEYAREESSIVFKRWIIRESL</sequence>
<organism evidence="4 5">
    <name type="scientific">Cucumis sativus</name>
    <name type="common">Cucumber</name>
    <dbReference type="NCBI Taxonomy" id="3659"/>
    <lineage>
        <taxon>Eukaryota</taxon>
        <taxon>Viridiplantae</taxon>
        <taxon>Streptophyta</taxon>
        <taxon>Embryophyta</taxon>
        <taxon>Tracheophyta</taxon>
        <taxon>Spermatophyta</taxon>
        <taxon>Magnoliopsida</taxon>
        <taxon>eudicotyledons</taxon>
        <taxon>Gunneridae</taxon>
        <taxon>Pentapetalae</taxon>
        <taxon>rosids</taxon>
        <taxon>fabids</taxon>
        <taxon>Cucurbitales</taxon>
        <taxon>Cucurbitaceae</taxon>
        <taxon>Benincaseae</taxon>
        <taxon>Cucumis</taxon>
    </lineage>
</organism>
<dbReference type="InterPro" id="IPR029058">
    <property type="entry name" value="AB_hydrolase_fold"/>
</dbReference>
<gene>
    <name evidence="4" type="ORF">Csa_4G643610</name>
</gene>
<dbReference type="PRINTS" id="PR00724">
    <property type="entry name" value="CRBOXYPTASEC"/>
</dbReference>
<feature type="transmembrane region" description="Helical" evidence="2">
    <location>
        <begin position="153"/>
        <end position="171"/>
    </location>
</feature>